<feature type="binding site" evidence="5">
    <location>
        <begin position="372"/>
        <end position="379"/>
    </location>
    <ligand>
        <name>ATP</name>
        <dbReference type="ChEBI" id="CHEBI:30616"/>
    </ligand>
</feature>
<feature type="region of interest" description="Disordered" evidence="6">
    <location>
        <begin position="910"/>
        <end position="966"/>
    </location>
</feature>
<evidence type="ECO:0000313" key="7">
    <source>
        <dbReference type="EMBL" id="KZS05106.1"/>
    </source>
</evidence>
<dbReference type="Proteomes" id="UP000076858">
    <property type="component" value="Unassembled WGS sequence"/>
</dbReference>
<evidence type="ECO:0000256" key="4">
    <source>
        <dbReference type="ARBA" id="ARBA00023212"/>
    </source>
</evidence>
<gene>
    <name evidence="7" type="ORF">APZ42_031666</name>
</gene>
<evidence type="ECO:0000256" key="6">
    <source>
        <dbReference type="SAM" id="MobiDB-lite"/>
    </source>
</evidence>
<feature type="compositionally biased region" description="Polar residues" evidence="6">
    <location>
        <begin position="1313"/>
        <end position="1335"/>
    </location>
</feature>
<dbReference type="InterPro" id="IPR027417">
    <property type="entry name" value="P-loop_NTPase"/>
</dbReference>
<feature type="compositionally biased region" description="Low complexity" evidence="6">
    <location>
        <begin position="655"/>
        <end position="683"/>
    </location>
</feature>
<feature type="region of interest" description="Disordered" evidence="6">
    <location>
        <begin position="641"/>
        <end position="800"/>
    </location>
</feature>
<keyword evidence="5" id="KW-0505">Motor protein</keyword>
<evidence type="ECO:0000256" key="2">
    <source>
        <dbReference type="ARBA" id="ARBA00022741"/>
    </source>
</evidence>
<feature type="compositionally biased region" description="Polar residues" evidence="6">
    <location>
        <begin position="1390"/>
        <end position="1413"/>
    </location>
</feature>
<feature type="compositionally biased region" description="Basic and acidic residues" evidence="6">
    <location>
        <begin position="1293"/>
        <end position="1309"/>
    </location>
</feature>
<dbReference type="SMART" id="SM00129">
    <property type="entry name" value="KISc"/>
    <property type="match status" value="1"/>
</dbReference>
<dbReference type="PRINTS" id="PR00380">
    <property type="entry name" value="KINESINHEAVY"/>
</dbReference>
<keyword evidence="3 5" id="KW-0067">ATP-binding</keyword>
<feature type="compositionally biased region" description="Basic and acidic residues" evidence="6">
    <location>
        <begin position="311"/>
        <end position="322"/>
    </location>
</feature>
<feature type="region of interest" description="Disordered" evidence="6">
    <location>
        <begin position="515"/>
        <end position="534"/>
    </location>
</feature>
<dbReference type="GO" id="GO:0008017">
    <property type="term" value="F:microtubule binding"/>
    <property type="evidence" value="ECO:0007669"/>
    <property type="project" value="InterPro"/>
</dbReference>
<dbReference type="OrthoDB" id="6361791at2759"/>
<dbReference type="GO" id="GO:0007018">
    <property type="term" value="P:microtubule-based movement"/>
    <property type="evidence" value="ECO:0007669"/>
    <property type="project" value="InterPro"/>
</dbReference>
<dbReference type="PANTHER" id="PTHR21608">
    <property type="entry name" value="KINESIN-LIKE PROTEIN CG14535"/>
    <property type="match status" value="1"/>
</dbReference>
<evidence type="ECO:0000256" key="1">
    <source>
        <dbReference type="ARBA" id="ARBA00004245"/>
    </source>
</evidence>
<dbReference type="InterPro" id="IPR001752">
    <property type="entry name" value="Kinesin_motor_dom"/>
</dbReference>
<feature type="compositionally biased region" description="Low complexity" evidence="6">
    <location>
        <begin position="301"/>
        <end position="310"/>
    </location>
</feature>
<evidence type="ECO:0000313" key="8">
    <source>
        <dbReference type="Proteomes" id="UP000076858"/>
    </source>
</evidence>
<keyword evidence="4" id="KW-0963">Cytoplasm</keyword>
<feature type="region of interest" description="Disordered" evidence="6">
    <location>
        <begin position="207"/>
        <end position="259"/>
    </location>
</feature>
<dbReference type="InterPro" id="IPR036961">
    <property type="entry name" value="Kinesin_motor_dom_sf"/>
</dbReference>
<keyword evidence="8" id="KW-1185">Reference proteome</keyword>
<dbReference type="Gene3D" id="3.40.850.10">
    <property type="entry name" value="Kinesin motor domain"/>
    <property type="match status" value="1"/>
</dbReference>
<feature type="compositionally biased region" description="Gly residues" evidence="6">
    <location>
        <begin position="524"/>
        <end position="534"/>
    </location>
</feature>
<evidence type="ECO:0000256" key="3">
    <source>
        <dbReference type="ARBA" id="ARBA00022840"/>
    </source>
</evidence>
<dbReference type="FunFam" id="3.40.850.10:FF:000165">
    <property type="entry name" value="Kinesin family member 3A (KIF3A)"/>
    <property type="match status" value="1"/>
</dbReference>
<keyword evidence="4" id="KW-0206">Cytoskeleton</keyword>
<protein>
    <submittedName>
        <fullName evidence="7">Kinesin-like protein</fullName>
    </submittedName>
</protein>
<comment type="caution">
    <text evidence="7">The sequence shown here is derived from an EMBL/GenBank/DDBJ whole genome shotgun (WGS) entry which is preliminary data.</text>
</comment>
<dbReference type="SUPFAM" id="SSF52540">
    <property type="entry name" value="P-loop containing nucleoside triphosphate hydrolases"/>
    <property type="match status" value="1"/>
</dbReference>
<dbReference type="GO" id="GO:0003777">
    <property type="term" value="F:microtubule motor activity"/>
    <property type="evidence" value="ECO:0007669"/>
    <property type="project" value="InterPro"/>
</dbReference>
<dbReference type="EMBL" id="LRGB01002993">
    <property type="protein sequence ID" value="KZS05106.1"/>
    <property type="molecule type" value="Genomic_DNA"/>
</dbReference>
<dbReference type="GO" id="GO:0015630">
    <property type="term" value="C:microtubule cytoskeleton"/>
    <property type="evidence" value="ECO:0007669"/>
    <property type="project" value="UniProtKB-ARBA"/>
</dbReference>
<feature type="compositionally biased region" description="Low complexity" evidence="6">
    <location>
        <begin position="774"/>
        <end position="787"/>
    </location>
</feature>
<feature type="region of interest" description="Disordered" evidence="6">
    <location>
        <begin position="1375"/>
        <end position="1635"/>
    </location>
</feature>
<keyword evidence="2 5" id="KW-0547">Nucleotide-binding</keyword>
<dbReference type="InterPro" id="IPR027640">
    <property type="entry name" value="Kinesin-like_fam"/>
</dbReference>
<dbReference type="STRING" id="35525.A0A0P5CQH8"/>
<feature type="region of interest" description="Disordered" evidence="6">
    <location>
        <begin position="1292"/>
        <end position="1339"/>
    </location>
</feature>
<feature type="compositionally biased region" description="Polar residues" evidence="6">
    <location>
        <begin position="948"/>
        <end position="960"/>
    </location>
</feature>
<name>A0A0P5CQH8_9CRUS</name>
<organism evidence="7 8">
    <name type="scientific">Daphnia magna</name>
    <dbReference type="NCBI Taxonomy" id="35525"/>
    <lineage>
        <taxon>Eukaryota</taxon>
        <taxon>Metazoa</taxon>
        <taxon>Ecdysozoa</taxon>
        <taxon>Arthropoda</taxon>
        <taxon>Crustacea</taxon>
        <taxon>Branchiopoda</taxon>
        <taxon>Diplostraca</taxon>
        <taxon>Cladocera</taxon>
        <taxon>Anomopoda</taxon>
        <taxon>Daphniidae</taxon>
        <taxon>Daphnia</taxon>
    </lineage>
</organism>
<proteinExistence type="inferred from homology"/>
<sequence>METNVPVLSSRSDCNLNWMTRVPSPFPPGVVEHLPPDGRLHHQRRLAETAPETANVMNYPAQQPKVLMTRTKVETMTDQRRAPPPPPPRGVTLRSPSAVIAPSGAFGTAHPPSSIATSASTSAVNRLPFKTSNAVAPNAIAPTIKPVMKEHVPAELSAGLSVVQQQHHPQGYLETRYAYSVNGILGSAAQASAAAAFFARASQKLNLASPQRRKRHGSSDGAESPIPAAVHRFGTDFSGLLRRNPPPPPPHLLRRLGLRENPGVGKVRVMLRVAGDPTTSNFLSVDKKRKQLTLQEPGNHSSLTLASSSSSEKEHQVGAEDRRVGVAAPKMFAFDGLFTAADNSQGDVAASVLSDIVTAVINGSDGCVFCFGHAQLGKTTTMVGSCSEDIGPGLMPTAIAWLFRGIGEQKNKTGARFSVRVSAVEIAGPAEVLRDLLAPHATESEESPGVYLRDDPLLGTQLQNQSELRAPTAEKAAFYLDAALAARTDASSPDARFSHLLYTLHVYQYSVDRNPSRTGSSGHATGGSAGSGVAGGRSRLHLLDLGSCQQTGRPTGNGQSSANNMTLSGLGNVLVALFNGQRHLPHREHKITQVLRECLGSLTCQAALVAHVAASSAYSETLSTVQMASRVHRMRRRRMKQYNNAGSGGSGSGGSSEDSSRLGLSRSSGGESSTGGSADPSSSEQSCDTVIYVGPIDDATDGEHPPVYLPSLNSGDHRCSMSRALRGSTVDRPAGQQQSNRSPVHHAKKESPTPVAPSRSPQIQRKVAKCEPIQQSSKQSGSVAGSSNEEQWIDGPRFNKTRISQARMQVVRHQREMWVDGPPTDAAQVLPTPAVLPTVTPTVNQAPLGYGFMDQHKQGMIRQWVENQSVQQRHPPVRTNGQMWIDAQPRPAPEPGTPVKVLTVFKTCPDDEDESKEVDNAMPAENTRSPRVNRHPVPVKQSRRKAESSLTEEVTISSNPKQPPEEKLNCLSGVSGANIESVEPTASSLTLEQLYSQCEQLADSLVQEEEHVAVEDSSTDEASDDLSAALDVTSEQVSISCDSWRRVRHRDEDDNTTVTEFKVSEAANQRGRHASPMHGRGGDYSPEYIEVEEPDEPVPTQDSCLQVTEEDIAFSMMEALEAKCNDTRSLCSFGDGEEHPLRALSHDNLTIISHFTGETYSQGTACEWEPIASSIFDPMPSSSAMENAEFYQTQLEQLAKLHQQIYQQSVAGNAAGTLHPTPLSALTNCNIGSFKDLPLLTQDWNNVAVRTSPGRNGLGQETRKAMVSTIGMELERELGIQDANQAALLSSLRHPDGASDPHLDQHSGKAYESSRSCELQQQQQERLPGNGASNSDPEEEMAIKSNAIKTAATMANLIPEREQCKSFNEENSVEHEKVIHHKTPKLSRFFSGSKNKQQSSSITKRNTATSTVASPIPTPKATSSAKASPKVEKRSKSRENTSKHNSPAKSLSKSPSRIDPTTSVSIPPSPKSQSSKSSNKKDKLKASSSHKSPKKDLKINWDGKSSGSKRDVKSYGFSYESCQQTAPSSLCPSEGYESGGSDSGVHLSAASPIKSRRHAQQIQQQQQIRRQHLMPIGEMSRKNFSSGTSTSGSGGSGGSAGHYESSGYESVIRDSECSSLGSSSQDSDREAHPLALAISTGKQPATIGQSSSCTIL</sequence>
<feature type="compositionally biased region" description="Polar residues" evidence="6">
    <location>
        <begin position="1520"/>
        <end position="1531"/>
    </location>
</feature>
<feature type="region of interest" description="Disordered" evidence="6">
    <location>
        <begin position="296"/>
        <end position="322"/>
    </location>
</feature>
<accession>A0A0P5CQH8</accession>
<feature type="compositionally biased region" description="Low complexity" evidence="6">
    <location>
        <begin position="1601"/>
        <end position="1610"/>
    </location>
</feature>
<evidence type="ECO:0000256" key="5">
    <source>
        <dbReference type="PROSITE-ProRule" id="PRU00283"/>
    </source>
</evidence>
<dbReference type="PROSITE" id="PS50067">
    <property type="entry name" value="KINESIN_MOTOR_2"/>
    <property type="match status" value="1"/>
</dbReference>
<dbReference type="PANTHER" id="PTHR21608:SF7">
    <property type="entry name" value="KINESIN-LIKE PROTEIN CG14535"/>
    <property type="match status" value="1"/>
</dbReference>
<comment type="similarity">
    <text evidence="5">Belongs to the TRAFAC class myosin-kinesin ATPase superfamily. Kinesin family.</text>
</comment>
<feature type="compositionally biased region" description="Low complexity" evidence="6">
    <location>
        <begin position="1463"/>
        <end position="1477"/>
    </location>
</feature>
<feature type="compositionally biased region" description="Basic and acidic residues" evidence="6">
    <location>
        <begin position="1429"/>
        <end position="1442"/>
    </location>
</feature>
<feature type="compositionally biased region" description="Polar residues" evidence="6">
    <location>
        <begin position="1443"/>
        <end position="1462"/>
    </location>
</feature>
<dbReference type="Pfam" id="PF00225">
    <property type="entry name" value="Kinesin"/>
    <property type="match status" value="1"/>
</dbReference>
<comment type="subcellular location">
    <subcellularLocation>
        <location evidence="1">Cytoplasm</location>
        <location evidence="1">Cytoskeleton</location>
    </subcellularLocation>
</comment>
<reference evidence="7 8" key="1">
    <citation type="submission" date="2016-03" db="EMBL/GenBank/DDBJ databases">
        <title>EvidentialGene: Evidence-directed Construction of Genes on Genomes.</title>
        <authorList>
            <person name="Gilbert D.G."/>
            <person name="Choi J.-H."/>
            <person name="Mockaitis K."/>
            <person name="Colbourne J."/>
            <person name="Pfrender M."/>
        </authorList>
    </citation>
    <scope>NUCLEOTIDE SEQUENCE [LARGE SCALE GENOMIC DNA]</scope>
    <source>
        <strain evidence="7 8">Xinb3</strain>
        <tissue evidence="7">Complete organism</tissue>
    </source>
</reference>
<dbReference type="GO" id="GO:0005524">
    <property type="term" value="F:ATP binding"/>
    <property type="evidence" value="ECO:0007669"/>
    <property type="project" value="UniProtKB-UniRule"/>
</dbReference>